<dbReference type="Proteomes" id="UP000030152">
    <property type="component" value="Unassembled WGS sequence"/>
</dbReference>
<organism evidence="1 2">
    <name type="scientific">Flavobacterium rivuli WB 3.3-2 = DSM 21788</name>
    <dbReference type="NCBI Taxonomy" id="1121895"/>
    <lineage>
        <taxon>Bacteria</taxon>
        <taxon>Pseudomonadati</taxon>
        <taxon>Bacteroidota</taxon>
        <taxon>Flavobacteriia</taxon>
        <taxon>Flavobacteriales</taxon>
        <taxon>Flavobacteriaceae</taxon>
        <taxon>Flavobacterium</taxon>
    </lineage>
</organism>
<gene>
    <name evidence="1" type="ORF">Q765_14900</name>
</gene>
<dbReference type="EMBL" id="JRLX01000017">
    <property type="protein sequence ID" value="KGO85709.1"/>
    <property type="molecule type" value="Genomic_DNA"/>
</dbReference>
<comment type="caution">
    <text evidence="1">The sequence shown here is derived from an EMBL/GenBank/DDBJ whole genome shotgun (WGS) entry which is preliminary data.</text>
</comment>
<evidence type="ECO:0000313" key="2">
    <source>
        <dbReference type="Proteomes" id="UP000030152"/>
    </source>
</evidence>
<evidence type="ECO:0000313" key="1">
    <source>
        <dbReference type="EMBL" id="KGO85709.1"/>
    </source>
</evidence>
<keyword evidence="2" id="KW-1185">Reference proteome</keyword>
<proteinExistence type="predicted"/>
<dbReference type="eggNOG" id="ENOG502ZYFX">
    <property type="taxonomic scope" value="Bacteria"/>
</dbReference>
<sequence>MIILLLTLIFSIERCQFYNQNANANFKALTDSITYFTNRLGTQSASIKTLEIEKSLLNQNLLAKDKQLATLTQEFSEVKSIIRYSQTTKYDTITITYKDTISCIFSRFGKVKTKWYRFNYTTNNKGITIDSLTINNQATAITGFKRSWFLGKQTLTTTVTNTNPNITITSLTSAQVIVPNPWYKRWYVWLGAGVIGGMLTR</sequence>
<accession>A0A0A2M0E1</accession>
<protein>
    <submittedName>
        <fullName evidence="1">Uncharacterized protein</fullName>
    </submittedName>
</protein>
<dbReference type="AlphaFoldDB" id="A0A0A2M0E1"/>
<dbReference type="STRING" id="1121895.GCA_000378485_02800"/>
<reference evidence="1 2" key="1">
    <citation type="submission" date="2013-09" db="EMBL/GenBank/DDBJ databases">
        <authorList>
            <person name="Zeng Z."/>
            <person name="Chen C."/>
        </authorList>
    </citation>
    <scope>NUCLEOTIDE SEQUENCE [LARGE SCALE GENOMIC DNA]</scope>
    <source>
        <strain evidence="1 2">WB 3.3-2</strain>
    </source>
</reference>
<name>A0A0A2M0E1_9FLAO</name>